<proteinExistence type="inferred from homology"/>
<dbReference type="EC" id="5.4.99.12" evidence="4"/>
<dbReference type="PANTHER" id="PTHR11142">
    <property type="entry name" value="PSEUDOURIDYLATE SYNTHASE"/>
    <property type="match status" value="1"/>
</dbReference>
<dbReference type="SUPFAM" id="SSF55120">
    <property type="entry name" value="Pseudouridine synthase"/>
    <property type="match status" value="1"/>
</dbReference>
<evidence type="ECO:0000313" key="7">
    <source>
        <dbReference type="Proteomes" id="UP000268162"/>
    </source>
</evidence>
<dbReference type="Gene3D" id="3.30.70.580">
    <property type="entry name" value="Pseudouridine synthase I, catalytic domain, N-terminal subdomain"/>
    <property type="match status" value="1"/>
</dbReference>
<reference evidence="7" key="1">
    <citation type="journal article" date="2018" name="Nat. Microbiol.">
        <title>Leveraging single-cell genomics to expand the fungal tree of life.</title>
        <authorList>
            <person name="Ahrendt S.R."/>
            <person name="Quandt C.A."/>
            <person name="Ciobanu D."/>
            <person name="Clum A."/>
            <person name="Salamov A."/>
            <person name="Andreopoulos B."/>
            <person name="Cheng J.F."/>
            <person name="Woyke T."/>
            <person name="Pelin A."/>
            <person name="Henrissat B."/>
            <person name="Reynolds N.K."/>
            <person name="Benny G.L."/>
            <person name="Smith M.E."/>
            <person name="James T.Y."/>
            <person name="Grigoriev I.V."/>
        </authorList>
    </citation>
    <scope>NUCLEOTIDE SEQUENCE [LARGE SCALE GENOMIC DNA]</scope>
    <source>
        <strain evidence="7">RSA 468</strain>
    </source>
</reference>
<accession>A0A4V1J4H2</accession>
<dbReference type="Proteomes" id="UP000268162">
    <property type="component" value="Unassembled WGS sequence"/>
</dbReference>
<dbReference type="GO" id="GO:0031119">
    <property type="term" value="P:tRNA pseudouridine synthesis"/>
    <property type="evidence" value="ECO:0007669"/>
    <property type="project" value="TreeGrafter"/>
</dbReference>
<feature type="non-terminal residue" evidence="6">
    <location>
        <position position="1"/>
    </location>
</feature>
<feature type="domain" description="Pseudouridine synthase I TruA alpha/beta" evidence="5">
    <location>
        <begin position="157"/>
        <end position="280"/>
    </location>
</feature>
<comment type="catalytic activity">
    <reaction evidence="4">
        <text>uridine(38/39/40) in tRNA = pseudouridine(38/39/40) in tRNA</text>
        <dbReference type="Rhea" id="RHEA:22376"/>
        <dbReference type="Rhea" id="RHEA-COMP:10085"/>
        <dbReference type="Rhea" id="RHEA-COMP:10087"/>
        <dbReference type="ChEBI" id="CHEBI:65314"/>
        <dbReference type="ChEBI" id="CHEBI:65315"/>
        <dbReference type="EC" id="5.4.99.12"/>
    </reaction>
</comment>
<dbReference type="Pfam" id="PF01416">
    <property type="entry name" value="PseudoU_synth_1"/>
    <property type="match status" value="1"/>
</dbReference>
<gene>
    <name evidence="6" type="ORF">BJ085DRAFT_4366</name>
</gene>
<keyword evidence="3 4" id="KW-0413">Isomerase</keyword>
<evidence type="ECO:0000256" key="3">
    <source>
        <dbReference type="ARBA" id="ARBA00023235"/>
    </source>
</evidence>
<evidence type="ECO:0000256" key="4">
    <source>
        <dbReference type="RuleBase" id="RU003792"/>
    </source>
</evidence>
<evidence type="ECO:0000259" key="5">
    <source>
        <dbReference type="Pfam" id="PF01416"/>
    </source>
</evidence>
<sequence>RKQRDFDWSKYAKRRIALKVAYFGWDYFGFATQGDNDQLQTVEAKLFQSLQKCRLIENPSQCRYTRCGRTDRGVSGLGQVVALDIRSESDETVALNARELPYIRMLNRDLPADIRVVAWAPVPLDFNARFDCIWRHYKYYFSDDGYPPLQVDRMREAACKFLGPHDFRYFCKIDPAKEITNFERTVLEIDITPVEDPAGGLPHRDLNHLNRLPRFYQLDLRGSAFLWHQVRCMVGILLLVGQGLEAPSVVDQLLTVDPNQGKPAYPMASEMPLILYDSYYQPRLTWRYDSERSFQPLRLTHQRLTEMWTEHSIKALTARAGLEQLNRLPVPQPQSNLRFGDASTQQLASLGVHLVTLVSSGGGQLVPNRKYVPLLERARQSSVDVTNERYQAKKRRKLMQE</sequence>
<dbReference type="InterPro" id="IPR001406">
    <property type="entry name" value="PsdUridine_synth_TruA"/>
</dbReference>
<dbReference type="HAMAP" id="MF_00171">
    <property type="entry name" value="TruA"/>
    <property type="match status" value="1"/>
</dbReference>
<evidence type="ECO:0000256" key="2">
    <source>
        <dbReference type="ARBA" id="ARBA00022694"/>
    </source>
</evidence>
<dbReference type="AlphaFoldDB" id="A0A4V1J4H2"/>
<dbReference type="GO" id="GO:1990481">
    <property type="term" value="P:mRNA pseudouridine synthesis"/>
    <property type="evidence" value="ECO:0007669"/>
    <property type="project" value="TreeGrafter"/>
</dbReference>
<dbReference type="InterPro" id="IPR020103">
    <property type="entry name" value="PsdUridine_synth_cat_dom_sf"/>
</dbReference>
<dbReference type="FunFam" id="3.30.70.580:FF:000007">
    <property type="entry name" value="tRNA pseudouridine synthase"/>
    <property type="match status" value="1"/>
</dbReference>
<dbReference type="GO" id="GO:0005737">
    <property type="term" value="C:cytoplasm"/>
    <property type="evidence" value="ECO:0007669"/>
    <property type="project" value="TreeGrafter"/>
</dbReference>
<dbReference type="GO" id="GO:0160147">
    <property type="term" value="F:tRNA pseudouridine(38-40) synthase activity"/>
    <property type="evidence" value="ECO:0007669"/>
    <property type="project" value="UniProtKB-EC"/>
</dbReference>
<dbReference type="GO" id="GO:0003723">
    <property type="term" value="F:RNA binding"/>
    <property type="evidence" value="ECO:0007669"/>
    <property type="project" value="InterPro"/>
</dbReference>
<evidence type="ECO:0000313" key="6">
    <source>
        <dbReference type="EMBL" id="RKP35549.1"/>
    </source>
</evidence>
<keyword evidence="2 4" id="KW-0819">tRNA processing</keyword>
<dbReference type="NCBIfam" id="TIGR00071">
    <property type="entry name" value="hisT_truA"/>
    <property type="match status" value="1"/>
</dbReference>
<dbReference type="InterPro" id="IPR020094">
    <property type="entry name" value="TruA/RsuA/RluB/E/F_N"/>
</dbReference>
<dbReference type="Gene3D" id="3.30.70.660">
    <property type="entry name" value="Pseudouridine synthase I, catalytic domain, C-terminal subdomain"/>
    <property type="match status" value="1"/>
</dbReference>
<dbReference type="GO" id="GO:0005634">
    <property type="term" value="C:nucleus"/>
    <property type="evidence" value="ECO:0007669"/>
    <property type="project" value="TreeGrafter"/>
</dbReference>
<organism evidence="6 7">
    <name type="scientific">Dimargaris cristalligena</name>
    <dbReference type="NCBI Taxonomy" id="215637"/>
    <lineage>
        <taxon>Eukaryota</taxon>
        <taxon>Fungi</taxon>
        <taxon>Fungi incertae sedis</taxon>
        <taxon>Zoopagomycota</taxon>
        <taxon>Kickxellomycotina</taxon>
        <taxon>Dimargaritomycetes</taxon>
        <taxon>Dimargaritales</taxon>
        <taxon>Dimargaritaceae</taxon>
        <taxon>Dimargaris</taxon>
    </lineage>
</organism>
<protein>
    <recommendedName>
        <fullName evidence="4">tRNA pseudouridine synthase</fullName>
        <ecNumber evidence="4">5.4.99.12</ecNumber>
    </recommendedName>
</protein>
<dbReference type="InterPro" id="IPR020097">
    <property type="entry name" value="PsdUridine_synth_TruA_a/b_dom"/>
</dbReference>
<dbReference type="STRING" id="215637.A0A4V1J4H2"/>
<feature type="non-terminal residue" evidence="6">
    <location>
        <position position="401"/>
    </location>
</feature>
<name>A0A4V1J4H2_9FUNG</name>
<dbReference type="PANTHER" id="PTHR11142:SF5">
    <property type="entry name" value="TRNA PSEUDOURIDINE(38_39) SYNTHASE"/>
    <property type="match status" value="1"/>
</dbReference>
<dbReference type="EMBL" id="ML002842">
    <property type="protein sequence ID" value="RKP35549.1"/>
    <property type="molecule type" value="Genomic_DNA"/>
</dbReference>
<dbReference type="InterPro" id="IPR020095">
    <property type="entry name" value="PsdUridine_synth_TruA_C"/>
</dbReference>
<keyword evidence="7" id="KW-1185">Reference proteome</keyword>
<evidence type="ECO:0000256" key="1">
    <source>
        <dbReference type="ARBA" id="ARBA00009375"/>
    </source>
</evidence>
<comment type="similarity">
    <text evidence="1 4">Belongs to the tRNA pseudouridine synthase TruA family.</text>
</comment>